<proteinExistence type="predicted"/>
<reference evidence="3" key="1">
    <citation type="journal article" date="2019" name="Int. J. Syst. Evol. Microbiol.">
        <title>The Global Catalogue of Microorganisms (GCM) 10K type strain sequencing project: providing services to taxonomists for standard genome sequencing and annotation.</title>
        <authorList>
            <consortium name="The Broad Institute Genomics Platform"/>
            <consortium name="The Broad Institute Genome Sequencing Center for Infectious Disease"/>
            <person name="Wu L."/>
            <person name="Ma J."/>
        </authorList>
    </citation>
    <scope>NUCLEOTIDE SEQUENCE [LARGE SCALE GENOMIC DNA]</scope>
    <source>
        <strain evidence="3">KCTC 52487</strain>
    </source>
</reference>
<feature type="chain" id="PRO_5045416118" description="Tetratricopeptide repeat protein" evidence="1">
    <location>
        <begin position="22"/>
        <end position="149"/>
    </location>
</feature>
<feature type="signal peptide" evidence="1">
    <location>
        <begin position="1"/>
        <end position="21"/>
    </location>
</feature>
<keyword evidence="3" id="KW-1185">Reference proteome</keyword>
<dbReference type="SUPFAM" id="SSF48452">
    <property type="entry name" value="TPR-like"/>
    <property type="match status" value="1"/>
</dbReference>
<name>A0ABV7A0T5_9PROT</name>
<evidence type="ECO:0000256" key="1">
    <source>
        <dbReference type="SAM" id="SignalP"/>
    </source>
</evidence>
<dbReference type="InterPro" id="IPR011990">
    <property type="entry name" value="TPR-like_helical_dom_sf"/>
</dbReference>
<evidence type="ECO:0008006" key="4">
    <source>
        <dbReference type="Google" id="ProtNLM"/>
    </source>
</evidence>
<dbReference type="EMBL" id="JBHRSV010000028">
    <property type="protein sequence ID" value="MFC2927272.1"/>
    <property type="molecule type" value="Genomic_DNA"/>
</dbReference>
<organism evidence="2 3">
    <name type="scientific">Hyphobacterium vulgare</name>
    <dbReference type="NCBI Taxonomy" id="1736751"/>
    <lineage>
        <taxon>Bacteria</taxon>
        <taxon>Pseudomonadati</taxon>
        <taxon>Pseudomonadota</taxon>
        <taxon>Alphaproteobacteria</taxon>
        <taxon>Maricaulales</taxon>
        <taxon>Maricaulaceae</taxon>
        <taxon>Hyphobacterium</taxon>
    </lineage>
</organism>
<comment type="caution">
    <text evidence="2">The sequence shown here is derived from an EMBL/GenBank/DDBJ whole genome shotgun (WGS) entry which is preliminary data.</text>
</comment>
<protein>
    <recommendedName>
        <fullName evidence="4">Tetratricopeptide repeat protein</fullName>
    </recommendedName>
</protein>
<sequence length="149" mass="15218">MSRIFSISALAALALAGTASAQDAAPQFALQTTTDGVIALSARAFSEGDYARAAELANQMASRPISPSRRSAAYSNLCAAQSMLGNHDAAIAACEAANGYRVSWEAQTNYGAALYNAGRPADAAAAFAYAGQIAPNEDVVQANLALTAQ</sequence>
<evidence type="ECO:0000313" key="2">
    <source>
        <dbReference type="EMBL" id="MFC2927272.1"/>
    </source>
</evidence>
<dbReference type="Proteomes" id="UP001595379">
    <property type="component" value="Unassembled WGS sequence"/>
</dbReference>
<dbReference type="RefSeq" id="WP_343163259.1">
    <property type="nucleotide sequence ID" value="NZ_JBHRSV010000028.1"/>
</dbReference>
<dbReference type="Gene3D" id="1.25.40.10">
    <property type="entry name" value="Tetratricopeptide repeat domain"/>
    <property type="match status" value="1"/>
</dbReference>
<keyword evidence="1" id="KW-0732">Signal</keyword>
<evidence type="ECO:0000313" key="3">
    <source>
        <dbReference type="Proteomes" id="UP001595379"/>
    </source>
</evidence>
<gene>
    <name evidence="2" type="ORF">ACFOOR_14285</name>
</gene>
<accession>A0ABV7A0T5</accession>